<dbReference type="EMBL" id="JAJNUY010000003">
    <property type="protein sequence ID" value="MCD5562853.1"/>
    <property type="molecule type" value="Genomic_DNA"/>
</dbReference>
<evidence type="ECO:0000313" key="2">
    <source>
        <dbReference type="EMBL" id="MCD5562853.1"/>
    </source>
</evidence>
<dbReference type="Proteomes" id="UP001200334">
    <property type="component" value="Unassembled WGS sequence"/>
</dbReference>
<dbReference type="AlphaFoldDB" id="A0ABD4SEA5"/>
<name>A0ABD4SEA5_LACDL</name>
<organism evidence="2 3">
    <name type="scientific">Lactobacillus delbrueckii subsp. lactis</name>
    <dbReference type="NCBI Taxonomy" id="29397"/>
    <lineage>
        <taxon>Bacteria</taxon>
        <taxon>Bacillati</taxon>
        <taxon>Bacillota</taxon>
        <taxon>Bacilli</taxon>
        <taxon>Lactobacillales</taxon>
        <taxon>Lactobacillaceae</taxon>
        <taxon>Lactobacillus</taxon>
    </lineage>
</organism>
<evidence type="ECO:0008006" key="4">
    <source>
        <dbReference type="Google" id="ProtNLM"/>
    </source>
</evidence>
<evidence type="ECO:0000256" key="1">
    <source>
        <dbReference type="SAM" id="Phobius"/>
    </source>
</evidence>
<sequence length="101" mass="10653">MPLSWLAFLCIVGICCVNSMYGSSTQVYFLDLAAAEYPESIDFASSFNSIFANVGISLGSFTAAQAAGLTGIASTPYFGGVYSLLSCLLMLLVCRQLAAKK</sequence>
<dbReference type="SUPFAM" id="SSF103473">
    <property type="entry name" value="MFS general substrate transporter"/>
    <property type="match status" value="1"/>
</dbReference>
<keyword evidence="1" id="KW-0812">Transmembrane</keyword>
<reference evidence="2 3" key="1">
    <citation type="submission" date="2021-12" db="EMBL/GenBank/DDBJ databases">
        <title>Antimicrobial susceptibility of Lactobacillus delbrueckii subsp. lactis obtained from milk products and other habitats.</title>
        <authorList>
            <person name="Shani N."/>
        </authorList>
    </citation>
    <scope>NUCLEOTIDE SEQUENCE [LARGE SCALE GENOMIC DNA]</scope>
    <source>
        <strain evidence="2 3">FAM 21755</strain>
    </source>
</reference>
<protein>
    <recommendedName>
        <fullName evidence="4">MFS transporter</fullName>
    </recommendedName>
</protein>
<feature type="transmembrane region" description="Helical" evidence="1">
    <location>
        <begin position="77"/>
        <end position="98"/>
    </location>
</feature>
<dbReference type="InterPro" id="IPR036259">
    <property type="entry name" value="MFS_trans_sf"/>
</dbReference>
<gene>
    <name evidence="2" type="ORF">LOB85_01540</name>
</gene>
<comment type="caution">
    <text evidence="2">The sequence shown here is derived from an EMBL/GenBank/DDBJ whole genome shotgun (WGS) entry which is preliminary data.</text>
</comment>
<accession>A0ABD4SEA5</accession>
<dbReference type="RefSeq" id="WP_231524540.1">
    <property type="nucleotide sequence ID" value="NZ_JAJNUY010000003.1"/>
</dbReference>
<proteinExistence type="predicted"/>
<evidence type="ECO:0000313" key="3">
    <source>
        <dbReference type="Proteomes" id="UP001200334"/>
    </source>
</evidence>
<keyword evidence="1" id="KW-1133">Transmembrane helix</keyword>
<keyword evidence="1" id="KW-0472">Membrane</keyword>